<dbReference type="InterPro" id="IPR005814">
    <property type="entry name" value="Aminotrans_3"/>
</dbReference>
<feature type="compositionally biased region" description="Low complexity" evidence="8">
    <location>
        <begin position="720"/>
        <end position="737"/>
    </location>
</feature>
<feature type="compositionally biased region" description="Basic and acidic residues" evidence="8">
    <location>
        <begin position="41"/>
        <end position="51"/>
    </location>
</feature>
<evidence type="ECO:0000313" key="11">
    <source>
        <dbReference type="Proteomes" id="UP000738325"/>
    </source>
</evidence>
<feature type="binding site" evidence="6">
    <location>
        <position position="671"/>
    </location>
    <ligand>
        <name>Ca(2+)</name>
        <dbReference type="ChEBI" id="CHEBI:29108"/>
    </ligand>
</feature>
<proteinExistence type="inferred from homology"/>
<dbReference type="Pfam" id="PF02225">
    <property type="entry name" value="PA"/>
    <property type="match status" value="1"/>
</dbReference>
<feature type="domain" description="PA" evidence="9">
    <location>
        <begin position="984"/>
        <end position="1102"/>
    </location>
</feature>
<sequence length="1980" mass="219610">MAEPSPKPHSDSRTSHPADANDESYSDFSGSLIASSSSPYTDKDEPFKENMDSDSSQDSAVVENFAEKVAGEAGLRRSARLHSRLPGQQSQLKQHRSSSTATPYDTSNRRTRSSSESSTSAAAVGGAGAAAAAAPGNGVIRPWIILLIFSVIQVIFSSSLPSNGVNASSSSPGSDSTSNSGGSGNSASNRAGGTEGVYNRQYHRVLAPITDPTKSPGKIVTERMTETRRLLLRKEAKDMFLHGYHGYLNHAFPKDELNPVACTGRGPDRHNPNNINVNDVLGDFSLTLIDALDTLAVMREPELFRQAIQLVKRHVYNFDINSRVQVFEVNIRVLGALLSAHQFASDPQYKSVVKGYKGELLTLAEDLGKRLMKAFKNTPTGIPWPRVNLRRGVLPEESSETCVAGAGSLLLEFGVLSRLTGDKSYEEAARTALMELWSRRSKIGLMGNTINITSGQWMSAMTGIGAGTDSFYEYLLKSYVLFGDEEYLDMYETSQEAIKRNLLHDSQYFYKHVHLQDGSLLAHWVDSLSAFMPGVQVLGGDLESAIKNHLYYYNIWRKYQAIPERFDFVQQTVAISNYPLRPEFIESNYFLYRATKDPFYLQVGEMVLRDLQAYTKTKCGWASLQSVIDKTFEDRMESFALSETIKYLYLLFDEENLLHHELKDSNFVFTTEGHILSLAPKYLTQPFTERRKQQQSPQQFNKNSLSEAIRNHGDGSNSNAASETTAKTTTTTTITTAGPVCKPYHGPATFLKSIPYRPDADFARQMVGTREDFRDLLELDPKGYCEKPTLEVEKVIVEFVGPPKKTVFDDVEDSEIDGNAASSKTKSQSAPPKDLMVIPITKGVFVNRIVGVKMQIQYDGLQNGYRAVKVADYPLSLNCNVYIEQSSMQPLWDSFQRAQDAHLRLFKPTTSHSSSSTVSGGVVERNLLVTPADFGYWRPRVLDYNPSSTSQDGRDNSKQQQPLVGVPFASDAQARRKHLNAKRLVRIHSNERGCRPYTTAQSNQIRDKMLVVDRGGCLFILKAYYAQVAGAHSIVVINSDNEAFQMTGAGPSPSSAATSEASARSGGGSTSTNGYQDFGDGIKDDDIDIHSVMMGRSDGELLLEWIRQDEVEEQENEAEKKRKGNRTASSDASTKDDGDDELESYLAAGFVQRRVSKEQMANTRLSYNDLPIVNVFPISAYQVFSANTNVGKTILSTGLVRAAAALSIGADKKRTRAFYLKPVQTGYPVDSDARHAKTFAPLVETSQLYAYPDPVSPHIATDNPPSDTEVLQATIKSLRTFKQTIGHAEKGWALLETAGGMLIQRIDALKNSRFYRPLRLPTILVGDSQLGGISTTLSSFESLHQYGYDIPALLLFDNKYRNHQFLESHLAKNYSSQSARPQVHILPPPPEKLLDPKADAEQLHEYYQKTEDYFRALVQELDRVHHERLDRLESLADTARSSIWWPFTQHHNVKEVTVIDSAYGDMMTTYVEPKYQPAPAAVSGEQQQNAKKEWNWKEMFDGCASWWTQGLGHGSPALTQAAAYASGRYGHVMFPECAHEPAVQLTETLLKTVGQGWASRVFFSDNGSTAIEVALKMALKASQDRYENLGQATGRIEVIGLDGGYHGDTIGAMNACSPNVYNAQVTWYKSHGHWFNPPTILFKDSTFQITIPTEMTGTEQPMRVAYDNLSEIFAKPSDKDPRFEIYRGHIRDTLTRLTRDEKRSFGALLMEPVLMGAGGMVWVDPVFQRCLVEEVRSFKGFGAEVPLTASSSQDSQNNWKGLPVVFDEVFTGCWRLGRKSAADMLQVNPDIAAYAKLLTGGLIPLATTVTSDSIYNNFLSEIKTDALLHGHSYTAHPIGCAVANTSLQKYQEMESHGDADQARQNWGAVPYGEQGIWSLWDQKVVDRISRIERVEGVVPLGSVLAIQLRENNGPSGYASLVSQQVQKQLRFKKDENSDLEVAIFGRPLGNVVYVIASQVSTREQLAQVESTLLRALEGEL</sequence>
<dbReference type="SUPFAM" id="SSF53383">
    <property type="entry name" value="PLP-dependent transferases"/>
    <property type="match status" value="1"/>
</dbReference>
<dbReference type="GO" id="GO:0005509">
    <property type="term" value="F:calcium ion binding"/>
    <property type="evidence" value="ECO:0007669"/>
    <property type="project" value="InterPro"/>
</dbReference>
<dbReference type="InterPro" id="IPR049704">
    <property type="entry name" value="Aminotrans_3_PPA_site"/>
</dbReference>
<evidence type="ECO:0000256" key="4">
    <source>
        <dbReference type="ARBA" id="ARBA00023180"/>
    </source>
</evidence>
<evidence type="ECO:0000256" key="2">
    <source>
        <dbReference type="ARBA" id="ARBA00007658"/>
    </source>
</evidence>
<dbReference type="GO" id="GO:1904380">
    <property type="term" value="P:endoplasmic reticulum mannose trimming"/>
    <property type="evidence" value="ECO:0007669"/>
    <property type="project" value="InterPro"/>
</dbReference>
<dbReference type="InterPro" id="IPR003137">
    <property type="entry name" value="PA_domain"/>
</dbReference>
<evidence type="ECO:0000259" key="9">
    <source>
        <dbReference type="Pfam" id="PF02225"/>
    </source>
</evidence>
<evidence type="ECO:0000256" key="3">
    <source>
        <dbReference type="ARBA" id="ARBA00022824"/>
    </source>
</evidence>
<dbReference type="InterPro" id="IPR015421">
    <property type="entry name" value="PyrdxlP-dep_Trfase_major"/>
</dbReference>
<gene>
    <name evidence="10" type="ORF">BGZ99_006740</name>
</gene>
<feature type="compositionally biased region" description="Basic and acidic residues" evidence="8">
    <location>
        <begin position="1"/>
        <end position="16"/>
    </location>
</feature>
<dbReference type="Proteomes" id="UP000738325">
    <property type="component" value="Unassembled WGS sequence"/>
</dbReference>
<feature type="region of interest" description="Disordered" evidence="8">
    <location>
        <begin position="82"/>
        <end position="120"/>
    </location>
</feature>
<evidence type="ECO:0000256" key="6">
    <source>
        <dbReference type="PIRSR" id="PIRSR601382-2"/>
    </source>
</evidence>
<feature type="region of interest" description="Disordered" evidence="8">
    <location>
        <begin position="1047"/>
        <end position="1079"/>
    </location>
</feature>
<keyword evidence="4" id="KW-0325">Glycoprotein</keyword>
<feature type="active site" evidence="5">
    <location>
        <position position="583"/>
    </location>
</feature>
<evidence type="ECO:0000256" key="1">
    <source>
        <dbReference type="ARBA" id="ARBA00004240"/>
    </source>
</evidence>
<dbReference type="CDD" id="cd03109">
    <property type="entry name" value="DTBS"/>
    <property type="match status" value="1"/>
</dbReference>
<feature type="active site" evidence="5">
    <location>
        <position position="469"/>
    </location>
</feature>
<organism evidence="10 11">
    <name type="scientific">Dissophora globulifera</name>
    <dbReference type="NCBI Taxonomy" id="979702"/>
    <lineage>
        <taxon>Eukaryota</taxon>
        <taxon>Fungi</taxon>
        <taxon>Fungi incertae sedis</taxon>
        <taxon>Mucoromycota</taxon>
        <taxon>Mortierellomycotina</taxon>
        <taxon>Mortierellomycetes</taxon>
        <taxon>Mortierellales</taxon>
        <taxon>Mortierellaceae</taxon>
        <taxon>Dissophora</taxon>
    </lineage>
</organism>
<evidence type="ECO:0000256" key="8">
    <source>
        <dbReference type="SAM" id="MobiDB-lite"/>
    </source>
</evidence>
<dbReference type="Gene3D" id="3.50.30.30">
    <property type="match status" value="1"/>
</dbReference>
<dbReference type="SUPFAM" id="SSF52025">
    <property type="entry name" value="PA domain"/>
    <property type="match status" value="1"/>
</dbReference>
<dbReference type="InterPro" id="IPR015424">
    <property type="entry name" value="PyrdxlP-dep_Trfase"/>
</dbReference>
<dbReference type="GO" id="GO:0016020">
    <property type="term" value="C:membrane"/>
    <property type="evidence" value="ECO:0007669"/>
    <property type="project" value="InterPro"/>
</dbReference>
<feature type="compositionally biased region" description="Low complexity" evidence="8">
    <location>
        <begin position="163"/>
        <end position="192"/>
    </location>
</feature>
<feature type="compositionally biased region" description="Polar residues" evidence="8">
    <location>
        <begin position="86"/>
        <end position="105"/>
    </location>
</feature>
<dbReference type="GO" id="GO:0005975">
    <property type="term" value="P:carbohydrate metabolic process"/>
    <property type="evidence" value="ECO:0007669"/>
    <property type="project" value="InterPro"/>
</dbReference>
<dbReference type="PANTHER" id="PTHR45679:SF5">
    <property type="entry name" value="ER DEGRADATION-ENHANCING ALPHA-MANNOSIDASE-LIKE PROTEIN 1"/>
    <property type="match status" value="1"/>
</dbReference>
<dbReference type="InterPro" id="IPR012341">
    <property type="entry name" value="6hp_glycosidase-like_sf"/>
</dbReference>
<dbReference type="SUPFAM" id="SSF48225">
    <property type="entry name" value="Seven-hairpin glycosidases"/>
    <property type="match status" value="1"/>
</dbReference>
<dbReference type="InterPro" id="IPR001382">
    <property type="entry name" value="Glyco_hydro_47"/>
</dbReference>
<comment type="cofactor">
    <cofactor evidence="6">
        <name>Ca(2+)</name>
        <dbReference type="ChEBI" id="CHEBI:29108"/>
    </cofactor>
</comment>
<protein>
    <recommendedName>
        <fullName evidence="7">alpha-1,2-Mannosidase</fullName>
        <ecNumber evidence="7">3.2.1.-</ecNumber>
    </recommendedName>
</protein>
<feature type="region of interest" description="Disordered" evidence="8">
    <location>
        <begin position="163"/>
        <end position="195"/>
    </location>
</feature>
<dbReference type="PROSITE" id="PS00600">
    <property type="entry name" value="AA_TRANSFER_CLASS_3"/>
    <property type="match status" value="1"/>
</dbReference>
<keyword evidence="7" id="KW-0378">Hydrolase</keyword>
<dbReference type="InterPro" id="IPR046450">
    <property type="entry name" value="PA_dom_sf"/>
</dbReference>
<dbReference type="PANTHER" id="PTHR45679">
    <property type="entry name" value="ER DEGRADATION-ENHANCING ALPHA-MANNOSIDASE-LIKE PROTEIN 2"/>
    <property type="match status" value="1"/>
</dbReference>
<dbReference type="GO" id="GO:0030170">
    <property type="term" value="F:pyridoxal phosphate binding"/>
    <property type="evidence" value="ECO:0007669"/>
    <property type="project" value="InterPro"/>
</dbReference>
<dbReference type="GO" id="GO:0036503">
    <property type="term" value="P:ERAD pathway"/>
    <property type="evidence" value="ECO:0007669"/>
    <property type="project" value="UniProtKB-ARBA"/>
</dbReference>
<feature type="region of interest" description="Disordered" evidence="8">
    <location>
        <begin position="1114"/>
        <end position="1140"/>
    </location>
</feature>
<feature type="active site" description="Proton donor" evidence="5">
    <location>
        <position position="564"/>
    </location>
</feature>
<comment type="subcellular location">
    <subcellularLocation>
        <location evidence="1">Endoplasmic reticulum</location>
    </subcellularLocation>
</comment>
<keyword evidence="6" id="KW-0106">Calcium</keyword>
<dbReference type="InterPro" id="IPR044674">
    <property type="entry name" value="EDEM1/2/3"/>
</dbReference>
<dbReference type="SUPFAM" id="SSF52540">
    <property type="entry name" value="P-loop containing nucleoside triphosphate hydrolases"/>
    <property type="match status" value="1"/>
</dbReference>
<dbReference type="GO" id="GO:0008483">
    <property type="term" value="F:transaminase activity"/>
    <property type="evidence" value="ECO:0007669"/>
    <property type="project" value="InterPro"/>
</dbReference>
<keyword evidence="6" id="KW-0479">Metal-binding</keyword>
<feature type="region of interest" description="Disordered" evidence="8">
    <location>
        <begin position="945"/>
        <end position="969"/>
    </location>
</feature>
<dbReference type="GO" id="GO:0044322">
    <property type="term" value="C:endoplasmic reticulum quality control compartment"/>
    <property type="evidence" value="ECO:0007669"/>
    <property type="project" value="GOC"/>
</dbReference>
<keyword evidence="7" id="KW-0326">Glycosidase</keyword>
<evidence type="ECO:0000256" key="5">
    <source>
        <dbReference type="PIRSR" id="PIRSR601382-1"/>
    </source>
</evidence>
<dbReference type="Gene3D" id="3.40.50.300">
    <property type="entry name" value="P-loop containing nucleotide triphosphate hydrolases"/>
    <property type="match status" value="1"/>
</dbReference>
<evidence type="ECO:0000256" key="7">
    <source>
        <dbReference type="RuleBase" id="RU361193"/>
    </source>
</evidence>
<dbReference type="EMBL" id="JAAAIP010000465">
    <property type="protein sequence ID" value="KAG0316674.1"/>
    <property type="molecule type" value="Genomic_DNA"/>
</dbReference>
<reference evidence="10" key="1">
    <citation type="journal article" date="2020" name="Fungal Divers.">
        <title>Resolving the Mortierellaceae phylogeny through synthesis of multi-gene phylogenetics and phylogenomics.</title>
        <authorList>
            <person name="Vandepol N."/>
            <person name="Liber J."/>
            <person name="Desiro A."/>
            <person name="Na H."/>
            <person name="Kennedy M."/>
            <person name="Barry K."/>
            <person name="Grigoriev I.V."/>
            <person name="Miller A.N."/>
            <person name="O'Donnell K."/>
            <person name="Stajich J.E."/>
            <person name="Bonito G."/>
        </authorList>
    </citation>
    <scope>NUCLEOTIDE SEQUENCE</scope>
    <source>
        <strain evidence="10">REB-010B</strain>
    </source>
</reference>
<feature type="region of interest" description="Disordered" evidence="8">
    <location>
        <begin position="1"/>
        <end position="63"/>
    </location>
</feature>
<feature type="active site" description="Proton donor" evidence="5">
    <location>
        <position position="328"/>
    </location>
</feature>
<dbReference type="InterPro" id="IPR027417">
    <property type="entry name" value="P-loop_NTPase"/>
</dbReference>
<feature type="compositionally biased region" description="Low complexity" evidence="8">
    <location>
        <begin position="1047"/>
        <end position="1064"/>
    </location>
</feature>
<dbReference type="InterPro" id="IPR036026">
    <property type="entry name" value="Seven-hairpin_glycosidases"/>
</dbReference>
<evidence type="ECO:0000313" key="10">
    <source>
        <dbReference type="EMBL" id="KAG0316674.1"/>
    </source>
</evidence>
<dbReference type="Gene3D" id="1.50.10.10">
    <property type="match status" value="1"/>
</dbReference>
<dbReference type="EC" id="3.2.1.-" evidence="7"/>
<feature type="compositionally biased region" description="Polar residues" evidence="8">
    <location>
        <begin position="26"/>
        <end position="40"/>
    </location>
</feature>
<dbReference type="PRINTS" id="PR00747">
    <property type="entry name" value="GLYHDRLASE47"/>
</dbReference>
<dbReference type="GO" id="GO:0004571">
    <property type="term" value="F:mannosyl-oligosaccharide 1,2-alpha-mannosidase activity"/>
    <property type="evidence" value="ECO:0007669"/>
    <property type="project" value="InterPro"/>
</dbReference>
<dbReference type="Pfam" id="PF13500">
    <property type="entry name" value="AAA_26"/>
    <property type="match status" value="1"/>
</dbReference>
<comment type="caution">
    <text evidence="10">The sequence shown here is derived from an EMBL/GenBank/DDBJ whole genome shotgun (WGS) entry which is preliminary data.</text>
</comment>
<dbReference type="OrthoDB" id="425114at2759"/>
<keyword evidence="11" id="KW-1185">Reference proteome</keyword>
<comment type="similarity">
    <text evidence="2 7">Belongs to the glycosyl hydrolase 47 family.</text>
</comment>
<accession>A0A9P6RFS1</accession>
<dbReference type="Gene3D" id="3.40.640.10">
    <property type="entry name" value="Type I PLP-dependent aspartate aminotransferase-like (Major domain)"/>
    <property type="match status" value="1"/>
</dbReference>
<keyword evidence="3" id="KW-0256">Endoplasmic reticulum</keyword>
<dbReference type="Pfam" id="PF00202">
    <property type="entry name" value="Aminotran_3"/>
    <property type="match status" value="2"/>
</dbReference>
<dbReference type="Pfam" id="PF01532">
    <property type="entry name" value="Glyco_hydro_47"/>
    <property type="match status" value="1"/>
</dbReference>
<name>A0A9P6RFS1_9FUNG</name>
<feature type="region of interest" description="Disordered" evidence="8">
    <location>
        <begin position="708"/>
        <end position="738"/>
    </location>
</feature>